<protein>
    <recommendedName>
        <fullName evidence="2">DUF6538 domain-containing protein</fullName>
    </recommendedName>
</protein>
<evidence type="ECO:0000256" key="1">
    <source>
        <dbReference type="ARBA" id="ARBA00023172"/>
    </source>
</evidence>
<dbReference type="InterPro" id="IPR011010">
    <property type="entry name" value="DNA_brk_join_enz"/>
</dbReference>
<reference evidence="3 4" key="1">
    <citation type="submission" date="2015-09" db="EMBL/GenBank/DDBJ databases">
        <title>Genome announcement of multiple Pseudomonas syringae strains.</title>
        <authorList>
            <person name="Thakur S."/>
            <person name="Wang P.W."/>
            <person name="Gong Y."/>
            <person name="Weir B.S."/>
            <person name="Guttman D.S."/>
        </authorList>
    </citation>
    <scope>NUCLEOTIDE SEQUENCE [LARGE SCALE GENOMIC DNA]</scope>
    <source>
        <strain evidence="3 4">ICMP4531</strain>
    </source>
</reference>
<dbReference type="RefSeq" id="WP_054987945.1">
    <property type="nucleotide sequence ID" value="NZ_LJQM01000216.1"/>
</dbReference>
<dbReference type="AlphaFoldDB" id="A0A0P9TKS3"/>
<keyword evidence="1" id="KW-0233">DNA recombination</keyword>
<feature type="domain" description="DUF6538" evidence="2">
    <location>
        <begin position="3"/>
        <end position="56"/>
    </location>
</feature>
<dbReference type="InterPro" id="IPR013762">
    <property type="entry name" value="Integrase-like_cat_sf"/>
</dbReference>
<accession>A0A0P9TKS3</accession>
<dbReference type="SUPFAM" id="SSF56349">
    <property type="entry name" value="DNA breaking-rejoining enzymes"/>
    <property type="match status" value="1"/>
</dbReference>
<proteinExistence type="predicted"/>
<dbReference type="Pfam" id="PF20172">
    <property type="entry name" value="DUF6538"/>
    <property type="match status" value="1"/>
</dbReference>
<dbReference type="GO" id="GO:0003677">
    <property type="term" value="F:DNA binding"/>
    <property type="evidence" value="ECO:0007669"/>
    <property type="project" value="InterPro"/>
</dbReference>
<dbReference type="InterPro" id="IPR046668">
    <property type="entry name" value="DUF6538"/>
</dbReference>
<gene>
    <name evidence="3" type="ORF">ALO68_03807</name>
</gene>
<name>A0A0P9TKS3_9PSED</name>
<dbReference type="Proteomes" id="UP000050557">
    <property type="component" value="Unassembled WGS sequence"/>
</dbReference>
<comment type="caution">
    <text evidence="3">The sequence shown here is derived from an EMBL/GenBank/DDBJ whole genome shotgun (WGS) entry which is preliminary data.</text>
</comment>
<dbReference type="EMBL" id="LJQM01000216">
    <property type="protein sequence ID" value="KPX41400.1"/>
    <property type="molecule type" value="Genomic_DNA"/>
</dbReference>
<dbReference type="PATRIC" id="fig|251654.3.peg.5044"/>
<sequence>MSYLSRRDGRYHYRRRFPADVALIVGRAEFRKALGTADRAEALRLARQVSVEFDKICAQAVQGHCGDVRPIGDELPGVDANAVLSGLQAVVERVTLAAVQAMHPRGQRLAKSWQAELEWQERAWQAVADGTHIDAAKYHPLEAMAALKAIRAVRDGSPMPLAAPPVAGEVRAPQQQRAVDDDHRTGGEFAEALDGYCQRVSSGRASIMRKLCSDVLSWPSTQAEQVQRIMQYAEGKLASDGKASSVHTQAAGLITILRELPGWSGISLPRTGAVARAVRAGAGLSKDARDSMPLAVLDNVHKSLAARGDEVDATAARLLVRYGLRPIELLQEGLDALSERVDILGTRELVFRAGLSGAKNSASRRDLPVHDDDITAFKLVLAAVNLPENATKHQRERRGRQRVTRLSAAVRIGLRGQPDGLSLYSLRHTCADLLRAVGASGEEVGAVLGHTSKGSRATSIYGGSAPLDRPRALLAAVRNLLD</sequence>
<dbReference type="Gene3D" id="1.10.443.10">
    <property type="entry name" value="Intergrase catalytic core"/>
    <property type="match status" value="1"/>
</dbReference>
<dbReference type="GO" id="GO:0006310">
    <property type="term" value="P:DNA recombination"/>
    <property type="evidence" value="ECO:0007669"/>
    <property type="project" value="UniProtKB-KW"/>
</dbReference>
<evidence type="ECO:0000313" key="4">
    <source>
        <dbReference type="Proteomes" id="UP000050557"/>
    </source>
</evidence>
<evidence type="ECO:0000259" key="2">
    <source>
        <dbReference type="Pfam" id="PF20172"/>
    </source>
</evidence>
<organism evidence="3 4">
    <name type="scientific">Pseudomonas syringae pv. helianthi</name>
    <dbReference type="NCBI Taxonomy" id="251654"/>
    <lineage>
        <taxon>Bacteria</taxon>
        <taxon>Pseudomonadati</taxon>
        <taxon>Pseudomonadota</taxon>
        <taxon>Gammaproteobacteria</taxon>
        <taxon>Pseudomonadales</taxon>
        <taxon>Pseudomonadaceae</taxon>
        <taxon>Pseudomonas</taxon>
    </lineage>
</organism>
<evidence type="ECO:0000313" key="3">
    <source>
        <dbReference type="EMBL" id="KPX41400.1"/>
    </source>
</evidence>
<dbReference type="GO" id="GO:0015074">
    <property type="term" value="P:DNA integration"/>
    <property type="evidence" value="ECO:0007669"/>
    <property type="project" value="InterPro"/>
</dbReference>